<dbReference type="Proteomes" id="UP000295260">
    <property type="component" value="Unassembled WGS sequence"/>
</dbReference>
<accession>A0A4R6QIP8</accession>
<evidence type="ECO:0000313" key="4">
    <source>
        <dbReference type="EMBL" id="TDP61969.1"/>
    </source>
</evidence>
<keyword evidence="1 2" id="KW-0732">Signal</keyword>
<dbReference type="RefSeq" id="WP_133531483.1">
    <property type="nucleotide sequence ID" value="NZ_SNXR01000001.1"/>
</dbReference>
<dbReference type="InterPro" id="IPR026444">
    <property type="entry name" value="Secre_tail"/>
</dbReference>
<keyword evidence="5" id="KW-1185">Reference proteome</keyword>
<reference evidence="4 5" key="1">
    <citation type="submission" date="2019-03" db="EMBL/GenBank/DDBJ databases">
        <title>Genomic Encyclopedia of Archaeal and Bacterial Type Strains, Phase II (KMG-II): from individual species to whole genera.</title>
        <authorList>
            <person name="Goeker M."/>
        </authorList>
    </citation>
    <scope>NUCLEOTIDE SEQUENCE [LARGE SCALE GENOMIC DNA]</scope>
    <source>
        <strain evidence="4 5">DSM 25687</strain>
    </source>
</reference>
<dbReference type="Pfam" id="PF18962">
    <property type="entry name" value="Por_Secre_tail"/>
    <property type="match status" value="1"/>
</dbReference>
<dbReference type="OrthoDB" id="1305741at2"/>
<organism evidence="4 5">
    <name type="scientific">Flavobacterium dankookense</name>
    <dbReference type="NCBI Taxonomy" id="706186"/>
    <lineage>
        <taxon>Bacteria</taxon>
        <taxon>Pseudomonadati</taxon>
        <taxon>Bacteroidota</taxon>
        <taxon>Flavobacteriia</taxon>
        <taxon>Flavobacteriales</taxon>
        <taxon>Flavobacteriaceae</taxon>
        <taxon>Flavobacterium</taxon>
    </lineage>
</organism>
<dbReference type="InterPro" id="IPR011050">
    <property type="entry name" value="Pectin_lyase_fold/virulence"/>
</dbReference>
<sequence>MKKILFYTALLWANIALAQYREWHVKPYPSQIENETSTAGDGTSFETAWALQHALNNPGGVIQPGDTVWLHGGVYKGRYLSNSNLSGTETDYIRIASYPGEWAILNGNVNNNRLPPSPPYNQENDPNYIPPTIEEELSTYSVSAENSSTYNNTVLYVESGYIHYDNFEITFLGDFDRLLVAHSANPPLCSNSFKQVVGINHFAETVNKYSNLVIRNLPGSGIGSWKASADTEIYGCLIYNNGYIQRLYENCNGSPKIEGKGLGIYAQNIDLFKRRRLENNILINNYDSGIGIWSSAENPGATVDYLKNFDVYDNVLINNGGPQRDDTANMLVFSYDTTNVNHPHDVEIKRNVFYINSYHSHVSGIYVGNSTGVTIKNNNIFKGTAGIAALLSNTNLTFRENFYFGKRLQTFINPTDYLNKNWDFDYNKYYTDFHAENMYNIISPIPNVTPGLRYKLPQFKSIYNDELNSTRLGCWNIEVIPEILYTLAATESTQKNFVKQNKYNPNVFYVTIFNPRSDLNSTINVDFSSYGYSIPNNKYYKIKDAENYFGTEITGTIQNNVISFPMTLTAIEAPTGTLNIDFTHPVHHSLPDLSVFVVEFTCPNLEYDKQIQSQTDTTSKSYLIKNNITLGTNYIADVNADVIANASKQIKVISNAHFKAGSKVHLKIQDPCPDIEYVNQGAQSRMANSNQETETKKTEEELVLIYPNPNSGVFIVESQSEQKIKNIKISDINTAKIIFEQNYEPKKAIDINISSERDGLYIVQATFEDNSTVIKTIIKK</sequence>
<evidence type="ECO:0000313" key="5">
    <source>
        <dbReference type="Proteomes" id="UP000295260"/>
    </source>
</evidence>
<proteinExistence type="predicted"/>
<name>A0A4R6QIP8_9FLAO</name>
<feature type="domain" description="Secretion system C-terminal sorting" evidence="3">
    <location>
        <begin position="705"/>
        <end position="778"/>
    </location>
</feature>
<dbReference type="InterPro" id="IPR012334">
    <property type="entry name" value="Pectin_lyas_fold"/>
</dbReference>
<gene>
    <name evidence="4" type="ORF">BC748_0084</name>
</gene>
<dbReference type="AlphaFoldDB" id="A0A4R6QIP8"/>
<evidence type="ECO:0000256" key="1">
    <source>
        <dbReference type="ARBA" id="ARBA00022729"/>
    </source>
</evidence>
<dbReference type="InterPro" id="IPR006626">
    <property type="entry name" value="PbH1"/>
</dbReference>
<dbReference type="Gene3D" id="2.160.20.10">
    <property type="entry name" value="Single-stranded right-handed beta-helix, Pectin lyase-like"/>
    <property type="match status" value="1"/>
</dbReference>
<dbReference type="SUPFAM" id="SSF51126">
    <property type="entry name" value="Pectin lyase-like"/>
    <property type="match status" value="1"/>
</dbReference>
<feature type="chain" id="PRO_5020583973" evidence="2">
    <location>
        <begin position="19"/>
        <end position="780"/>
    </location>
</feature>
<evidence type="ECO:0000259" key="3">
    <source>
        <dbReference type="Pfam" id="PF18962"/>
    </source>
</evidence>
<feature type="signal peptide" evidence="2">
    <location>
        <begin position="1"/>
        <end position="18"/>
    </location>
</feature>
<evidence type="ECO:0000256" key="2">
    <source>
        <dbReference type="SAM" id="SignalP"/>
    </source>
</evidence>
<dbReference type="EMBL" id="SNXR01000001">
    <property type="protein sequence ID" value="TDP61969.1"/>
    <property type="molecule type" value="Genomic_DNA"/>
</dbReference>
<comment type="caution">
    <text evidence="4">The sequence shown here is derived from an EMBL/GenBank/DDBJ whole genome shotgun (WGS) entry which is preliminary data.</text>
</comment>
<protein>
    <submittedName>
        <fullName evidence="4">Putative secreted protein (Por secretion system target)</fullName>
    </submittedName>
</protein>
<dbReference type="NCBIfam" id="TIGR04183">
    <property type="entry name" value="Por_Secre_tail"/>
    <property type="match status" value="1"/>
</dbReference>
<dbReference type="SMART" id="SM00710">
    <property type="entry name" value="PbH1"/>
    <property type="match status" value="5"/>
</dbReference>